<organism evidence="2 3">
    <name type="scientific">Flavobacterium cauense R2A-7</name>
    <dbReference type="NCBI Taxonomy" id="1341154"/>
    <lineage>
        <taxon>Bacteria</taxon>
        <taxon>Pseudomonadati</taxon>
        <taxon>Bacteroidota</taxon>
        <taxon>Flavobacteriia</taxon>
        <taxon>Flavobacteriales</taxon>
        <taxon>Flavobacteriaceae</taxon>
        <taxon>Flavobacterium</taxon>
    </lineage>
</organism>
<dbReference type="STRING" id="1341154.FCR2A7T_08150"/>
<feature type="domain" description="Glycosyltransferase 2-like" evidence="1">
    <location>
        <begin position="8"/>
        <end position="122"/>
    </location>
</feature>
<keyword evidence="3" id="KW-1185">Reference proteome</keyword>
<dbReference type="SUPFAM" id="SSF53448">
    <property type="entry name" value="Nucleotide-diphospho-sugar transferases"/>
    <property type="match status" value="1"/>
</dbReference>
<dbReference type="InterPro" id="IPR001173">
    <property type="entry name" value="Glyco_trans_2-like"/>
</dbReference>
<name>V6S7Y2_9FLAO</name>
<comment type="caution">
    <text evidence="2">The sequence shown here is derived from an EMBL/GenBank/DDBJ whole genome shotgun (WGS) entry which is preliminary data.</text>
</comment>
<dbReference type="InterPro" id="IPR029044">
    <property type="entry name" value="Nucleotide-diphossugar_trans"/>
</dbReference>
<dbReference type="RefSeq" id="WP_023569983.1">
    <property type="nucleotide sequence ID" value="NZ_AVBI01000012.1"/>
</dbReference>
<evidence type="ECO:0000313" key="2">
    <source>
        <dbReference type="EMBL" id="TWI10133.1"/>
    </source>
</evidence>
<dbReference type="Gene3D" id="3.90.550.10">
    <property type="entry name" value="Spore Coat Polysaccharide Biosynthesis Protein SpsA, Chain A"/>
    <property type="match status" value="1"/>
</dbReference>
<dbReference type="Proteomes" id="UP000319848">
    <property type="component" value="Unassembled WGS sequence"/>
</dbReference>
<reference evidence="2 3" key="1">
    <citation type="journal article" date="2015" name="Stand. Genomic Sci.">
        <title>Genomic Encyclopedia of Bacterial and Archaeal Type Strains, Phase III: the genomes of soil and plant-associated and newly described type strains.</title>
        <authorList>
            <person name="Whitman W.B."/>
            <person name="Woyke T."/>
            <person name="Klenk H.P."/>
            <person name="Zhou Y."/>
            <person name="Lilburn T.G."/>
            <person name="Beck B.J."/>
            <person name="De Vos P."/>
            <person name="Vandamme P."/>
            <person name="Eisen J.A."/>
            <person name="Garrity G."/>
            <person name="Hugenholtz P."/>
            <person name="Kyrpides N.C."/>
        </authorList>
    </citation>
    <scope>NUCLEOTIDE SEQUENCE [LARGE SCALE GENOMIC DNA]</scope>
    <source>
        <strain evidence="2 3">CGMCC 1.7270</strain>
    </source>
</reference>
<accession>V6S7Y2</accession>
<dbReference type="Pfam" id="PF00535">
    <property type="entry name" value="Glycos_transf_2"/>
    <property type="match status" value="1"/>
</dbReference>
<dbReference type="EMBL" id="VLKQ01000011">
    <property type="protein sequence ID" value="TWI10133.1"/>
    <property type="molecule type" value="Genomic_DNA"/>
</dbReference>
<protein>
    <recommendedName>
        <fullName evidence="1">Glycosyltransferase 2-like domain-containing protein</fullName>
    </recommendedName>
</protein>
<dbReference type="PANTHER" id="PTHR22916">
    <property type="entry name" value="GLYCOSYLTRANSFERASE"/>
    <property type="match status" value="1"/>
</dbReference>
<evidence type="ECO:0000259" key="1">
    <source>
        <dbReference type="Pfam" id="PF00535"/>
    </source>
</evidence>
<dbReference type="OrthoDB" id="396512at2"/>
<dbReference type="PANTHER" id="PTHR22916:SF3">
    <property type="entry name" value="UDP-GLCNAC:BETAGAL BETA-1,3-N-ACETYLGLUCOSAMINYLTRANSFERASE-LIKE PROTEIN 1"/>
    <property type="match status" value="1"/>
</dbReference>
<proteinExistence type="predicted"/>
<gene>
    <name evidence="2" type="ORF">IP98_02350</name>
</gene>
<dbReference type="GO" id="GO:0016758">
    <property type="term" value="F:hexosyltransferase activity"/>
    <property type="evidence" value="ECO:0007669"/>
    <property type="project" value="UniProtKB-ARBA"/>
</dbReference>
<evidence type="ECO:0000313" key="3">
    <source>
        <dbReference type="Proteomes" id="UP000319848"/>
    </source>
</evidence>
<sequence>MQNFPLVSVVCLAYNHEAYVVEALESVLNQNYPNIELLIADDCSSDHSVAVIEKWLQNHPNIQFFPNKTNLGNTKTFNNVVKHAKGEFIIDLAADDILLPDCVSRQITAFQNTKYTNLGIVYGNLIQMDGNGTYLNDYYTEKDHPESGNIYKMVVGRTTKICSVSSMVKKTVFETVGYYDENLAYEDLDLWIRASRFFDFEYIPEILAKKRELSTSLSAHFTKKNNKKTNRLNESTFQILKKAFQLNRTKEEHKALLGRIRFEMYKFITSRNFVLLGKLLLLKIKVRWKSLA</sequence>
<dbReference type="AlphaFoldDB" id="V6S7Y2"/>